<accession>A0A1R2BN61</accession>
<protein>
    <submittedName>
        <fullName evidence="2">Uncharacterized protein</fullName>
    </submittedName>
</protein>
<dbReference type="AlphaFoldDB" id="A0A1R2BN61"/>
<evidence type="ECO:0000313" key="2">
    <source>
        <dbReference type="EMBL" id="OMJ78154.1"/>
    </source>
</evidence>
<comment type="caution">
    <text evidence="2">The sequence shown here is derived from an EMBL/GenBank/DDBJ whole genome shotgun (WGS) entry which is preliminary data.</text>
</comment>
<feature type="region of interest" description="Disordered" evidence="1">
    <location>
        <begin position="1"/>
        <end position="44"/>
    </location>
</feature>
<evidence type="ECO:0000313" key="3">
    <source>
        <dbReference type="Proteomes" id="UP000187209"/>
    </source>
</evidence>
<sequence>MSTSIKRRFSKTLTRPKNQPLITSDIKGNPSKDPIVSPSQGVPPPEDLKCHTFEDISSLTESFLDFESQDLMSTTKNLAHELRSKLKEYKSSNQEHLKKKYKVHQKVKSCRNEFEVMKNSIGEVLFEAKKTKEELRSMREKIEGESFKECDAIPCYEPQSQVIEQIYSLKNSIDFMNHRLTLTERELEAKSYENEKLKKSLYKIKESIVEKTSLETEESHVNCQVCVII</sequence>
<gene>
    <name evidence="2" type="ORF">SteCoe_22086</name>
</gene>
<name>A0A1R2BN61_9CILI</name>
<proteinExistence type="predicted"/>
<reference evidence="2 3" key="1">
    <citation type="submission" date="2016-11" db="EMBL/GenBank/DDBJ databases">
        <title>The macronuclear genome of Stentor coeruleus: a giant cell with tiny introns.</title>
        <authorList>
            <person name="Slabodnick M."/>
            <person name="Ruby J.G."/>
            <person name="Reiff S.B."/>
            <person name="Swart E.C."/>
            <person name="Gosai S."/>
            <person name="Prabakaran S."/>
            <person name="Witkowska E."/>
            <person name="Larue G.E."/>
            <person name="Fisher S."/>
            <person name="Freeman R.M."/>
            <person name="Gunawardena J."/>
            <person name="Chu W."/>
            <person name="Stover N.A."/>
            <person name="Gregory B.D."/>
            <person name="Nowacki M."/>
            <person name="Derisi J."/>
            <person name="Roy S.W."/>
            <person name="Marshall W.F."/>
            <person name="Sood P."/>
        </authorList>
    </citation>
    <scope>NUCLEOTIDE SEQUENCE [LARGE SCALE GENOMIC DNA]</scope>
    <source>
        <strain evidence="2">WM001</strain>
    </source>
</reference>
<dbReference type="Proteomes" id="UP000187209">
    <property type="component" value="Unassembled WGS sequence"/>
</dbReference>
<keyword evidence="3" id="KW-1185">Reference proteome</keyword>
<dbReference type="EMBL" id="MPUH01000536">
    <property type="protein sequence ID" value="OMJ78154.1"/>
    <property type="molecule type" value="Genomic_DNA"/>
</dbReference>
<feature type="compositionally biased region" description="Basic residues" evidence="1">
    <location>
        <begin position="1"/>
        <end position="10"/>
    </location>
</feature>
<organism evidence="2 3">
    <name type="scientific">Stentor coeruleus</name>
    <dbReference type="NCBI Taxonomy" id="5963"/>
    <lineage>
        <taxon>Eukaryota</taxon>
        <taxon>Sar</taxon>
        <taxon>Alveolata</taxon>
        <taxon>Ciliophora</taxon>
        <taxon>Postciliodesmatophora</taxon>
        <taxon>Heterotrichea</taxon>
        <taxon>Heterotrichida</taxon>
        <taxon>Stentoridae</taxon>
        <taxon>Stentor</taxon>
    </lineage>
</organism>
<feature type="compositionally biased region" description="Polar residues" evidence="1">
    <location>
        <begin position="11"/>
        <end position="22"/>
    </location>
</feature>
<evidence type="ECO:0000256" key="1">
    <source>
        <dbReference type="SAM" id="MobiDB-lite"/>
    </source>
</evidence>